<evidence type="ECO:0000256" key="2">
    <source>
        <dbReference type="RuleBase" id="RU368102"/>
    </source>
</evidence>
<keyword evidence="2" id="KW-0963">Cytoplasm</keyword>
<dbReference type="EMBL" id="NFSB01000053">
    <property type="protein sequence ID" value="OUM37764.1"/>
    <property type="molecule type" value="Genomic_DNA"/>
</dbReference>
<gene>
    <name evidence="3" type="ORF">B8W72_03515</name>
</gene>
<dbReference type="GO" id="GO:0031640">
    <property type="term" value="P:killing of cells of another organism"/>
    <property type="evidence" value="ECO:0007669"/>
    <property type="project" value="UniProtKB-KW"/>
</dbReference>
<name>A0A1Y3LK63_PSEPU</name>
<dbReference type="InterPro" id="IPR003996">
    <property type="entry name" value="RTX_toxin-activating_protC_bac"/>
</dbReference>
<dbReference type="AlphaFoldDB" id="A0A1Y3LK63"/>
<dbReference type="RefSeq" id="WP_086974659.1">
    <property type="nucleotide sequence ID" value="NZ_NFSB01000053.1"/>
</dbReference>
<dbReference type="GO" id="GO:0009404">
    <property type="term" value="P:toxin metabolic process"/>
    <property type="evidence" value="ECO:0007669"/>
    <property type="project" value="UniProtKB-UniRule"/>
</dbReference>
<keyword evidence="2" id="KW-0204">Cytolysis</keyword>
<comment type="subcellular location">
    <subcellularLocation>
        <location evidence="2">Cytoplasm</location>
    </subcellularLocation>
</comment>
<dbReference type="GO" id="GO:0016746">
    <property type="term" value="F:acyltransferase activity"/>
    <property type="evidence" value="ECO:0007669"/>
    <property type="project" value="UniProtKB-UniRule"/>
</dbReference>
<organism evidence="3">
    <name type="scientific">Pseudomonas putida</name>
    <name type="common">Arthrobacter siderocapsulatus</name>
    <dbReference type="NCBI Taxonomy" id="303"/>
    <lineage>
        <taxon>Bacteria</taxon>
        <taxon>Pseudomonadati</taxon>
        <taxon>Pseudomonadota</taxon>
        <taxon>Gammaproteobacteria</taxon>
        <taxon>Pseudomonadales</taxon>
        <taxon>Pseudomonadaceae</taxon>
        <taxon>Pseudomonas</taxon>
    </lineage>
</organism>
<comment type="caution">
    <text evidence="3">The sequence shown here is derived from an EMBL/GenBank/DDBJ whole genome shotgun (WGS) entry which is preliminary data.</text>
</comment>
<dbReference type="Proteomes" id="UP000196082">
    <property type="component" value="Unassembled WGS sequence"/>
</dbReference>
<accession>A0A1Y3LK63</accession>
<comment type="similarity">
    <text evidence="1 2">Belongs to the RTX toxin acyltransferase family.</text>
</comment>
<dbReference type="Pfam" id="PF02794">
    <property type="entry name" value="HlyC"/>
    <property type="match status" value="1"/>
</dbReference>
<dbReference type="EC" id="2.3.1.-" evidence="2"/>
<comment type="function">
    <text evidence="2">Involved in fatty acylation of protoxin at internal lysine residues, thereby converting it to the active toxin.</text>
</comment>
<evidence type="ECO:0000256" key="1">
    <source>
        <dbReference type="ARBA" id="ARBA00005686"/>
    </source>
</evidence>
<sequence length="153" mass="17709">MKKNFELVSACHDQKLKEKAAALGYAIMVMSTCRRSSVFQIRTLHYWLAPAIEHEHIIFLYNRTSTPIGFVIWAHLAPDSEQRFLNDPGFLLHPSEWNEGGRTWIIDFCFPSGAIKESLTMLRALLKDARIKRVSWVRRRADYSIRKVSGCNI</sequence>
<proteinExistence type="inferred from homology"/>
<dbReference type="GO" id="GO:0005737">
    <property type="term" value="C:cytoplasm"/>
    <property type="evidence" value="ECO:0007669"/>
    <property type="project" value="UniProtKB-SubCell"/>
</dbReference>
<reference evidence="3" key="1">
    <citation type="submission" date="2017-05" db="EMBL/GenBank/DDBJ databases">
        <title>Whole genome sequence of Pseudomonas putida isolate 1312 commercialized as a biostimulant.</title>
        <authorList>
            <person name="Crovadore J."/>
            <person name="Blanc P."/>
            <person name="Chablais R."/>
            <person name="Cochard B."/>
            <person name="Grizard D."/>
            <person name="Lefort F."/>
        </authorList>
    </citation>
    <scope>NUCLEOTIDE SEQUENCE [LARGE SCALE GENOMIC DNA]</scope>
    <source>
        <strain evidence="3">1312</strain>
    </source>
</reference>
<evidence type="ECO:0000313" key="3">
    <source>
        <dbReference type="EMBL" id="OUM37764.1"/>
    </source>
</evidence>
<keyword evidence="2" id="KW-0808">Transferase</keyword>
<keyword evidence="2" id="KW-0012">Acyltransferase</keyword>
<protein>
    <recommendedName>
        <fullName evidence="2">RTX toxin-activating lysine-acyltransferase</fullName>
        <ecNumber evidence="2">2.3.1.-</ecNumber>
    </recommendedName>
</protein>